<keyword evidence="5" id="KW-0833">Ubl conjugation pathway</keyword>
<evidence type="ECO:0000256" key="8">
    <source>
        <dbReference type="SAM" id="Coils"/>
    </source>
</evidence>
<evidence type="ECO:0000256" key="1">
    <source>
        <dbReference type="ARBA" id="ARBA00000707"/>
    </source>
</evidence>
<dbReference type="InterPro" id="IPR028889">
    <property type="entry name" value="USP"/>
</dbReference>
<comment type="similarity">
    <text evidence="2">Belongs to the peptidase C19 family.</text>
</comment>
<evidence type="ECO:0000313" key="11">
    <source>
        <dbReference type="EMBL" id="QZA58560.1"/>
    </source>
</evidence>
<keyword evidence="7" id="KW-0788">Thiol protease</keyword>
<dbReference type="PROSITE" id="PS00972">
    <property type="entry name" value="USP_1"/>
    <property type="match status" value="1"/>
</dbReference>
<dbReference type="Gene3D" id="3.90.70.10">
    <property type="entry name" value="Cysteine proteinases"/>
    <property type="match status" value="1"/>
</dbReference>
<evidence type="ECO:0000256" key="4">
    <source>
        <dbReference type="ARBA" id="ARBA00022670"/>
    </source>
</evidence>
<evidence type="ECO:0000313" key="12">
    <source>
        <dbReference type="Proteomes" id="UP000822862"/>
    </source>
</evidence>
<protein>
    <recommendedName>
        <fullName evidence="3">ubiquitinyl hydrolase 1</fullName>
        <ecNumber evidence="3">3.4.19.12</ecNumber>
    </recommendedName>
</protein>
<dbReference type="EMBL" id="CP075585">
    <property type="protein sequence ID" value="QZA58560.1"/>
    <property type="molecule type" value="Genomic_DNA"/>
</dbReference>
<dbReference type="PANTHER" id="PTHR21646">
    <property type="entry name" value="UBIQUITIN CARBOXYL-TERMINAL HYDROLASE"/>
    <property type="match status" value="1"/>
</dbReference>
<dbReference type="Pfam" id="PF00443">
    <property type="entry name" value="UCH"/>
    <property type="match status" value="1"/>
</dbReference>
<evidence type="ECO:0000259" key="10">
    <source>
        <dbReference type="PROSITE" id="PS50235"/>
    </source>
</evidence>
<evidence type="ECO:0000256" key="3">
    <source>
        <dbReference type="ARBA" id="ARBA00012759"/>
    </source>
</evidence>
<feature type="transmembrane region" description="Helical" evidence="9">
    <location>
        <begin position="66"/>
        <end position="88"/>
    </location>
</feature>
<dbReference type="RefSeq" id="WP_194844909.1">
    <property type="nucleotide sequence ID" value="NZ_CP075585.1"/>
</dbReference>
<dbReference type="InterPro" id="IPR050185">
    <property type="entry name" value="Ub_carboxyl-term_hydrolase"/>
</dbReference>
<dbReference type="InterPro" id="IPR018200">
    <property type="entry name" value="USP_CS"/>
</dbReference>
<evidence type="ECO:0000256" key="5">
    <source>
        <dbReference type="ARBA" id="ARBA00022786"/>
    </source>
</evidence>
<keyword evidence="4" id="KW-0645">Protease</keyword>
<dbReference type="InterPro" id="IPR038765">
    <property type="entry name" value="Papain-like_cys_pep_sf"/>
</dbReference>
<gene>
    <name evidence="11" type="ORF">RHAB15C_0000436</name>
</gene>
<evidence type="ECO:0000256" key="2">
    <source>
        <dbReference type="ARBA" id="ARBA00009085"/>
    </source>
</evidence>
<reference evidence="11 12" key="2">
    <citation type="submission" date="2021-05" db="EMBL/GenBank/DDBJ databases">
        <title>Ecology and evolution of chlamydial symbionts of arthropods.</title>
        <authorList>
            <person name="Halter T."/>
            <person name="Sixt B.S."/>
            <person name="Toenshoff E.R."/>
            <person name="Koestlbacher S."/>
            <person name="Schulz F."/>
            <person name="Kostanjsek R."/>
            <person name="Collingro A."/>
            <person name="Hendrickx F."/>
            <person name="Horn M."/>
        </authorList>
    </citation>
    <scope>NUCLEOTIDE SEQUENCE [LARGE SCALE GENOMIC DNA]</scope>
    <source>
        <strain evidence="11 12">15C</strain>
    </source>
</reference>
<name>A0ABX8YYZ5_9BACT</name>
<keyword evidence="9" id="KW-1133">Transmembrane helix</keyword>
<keyword evidence="9" id="KW-0472">Membrane</keyword>
<dbReference type="EC" id="3.4.19.12" evidence="3"/>
<dbReference type="Proteomes" id="UP000822862">
    <property type="component" value="Chromosome"/>
</dbReference>
<dbReference type="SUPFAM" id="SSF54001">
    <property type="entry name" value="Cysteine proteinases"/>
    <property type="match status" value="1"/>
</dbReference>
<dbReference type="InterPro" id="IPR001394">
    <property type="entry name" value="Peptidase_C19_UCH"/>
</dbReference>
<comment type="catalytic activity">
    <reaction evidence="1">
        <text>Thiol-dependent hydrolysis of ester, thioester, amide, peptide and isopeptide bonds formed by the C-terminal Gly of ubiquitin (a 76-residue protein attached to proteins as an intracellular targeting signal).</text>
        <dbReference type="EC" id="3.4.19.12"/>
    </reaction>
</comment>
<feature type="domain" description="USP" evidence="10">
    <location>
        <begin position="210"/>
        <end position="503"/>
    </location>
</feature>
<dbReference type="GO" id="GO:0016787">
    <property type="term" value="F:hydrolase activity"/>
    <property type="evidence" value="ECO:0007669"/>
    <property type="project" value="UniProtKB-KW"/>
</dbReference>
<organism evidence="11 12">
    <name type="scientific">Candidatus Rhabdochlamydia porcellionis</name>
    <dbReference type="NCBI Taxonomy" id="225148"/>
    <lineage>
        <taxon>Bacteria</taxon>
        <taxon>Pseudomonadati</taxon>
        <taxon>Chlamydiota</taxon>
        <taxon>Chlamydiia</taxon>
        <taxon>Parachlamydiales</taxon>
        <taxon>Candidatus Rhabdochlamydiaceae</taxon>
        <taxon>Candidatus Rhabdochlamydia</taxon>
    </lineage>
</organism>
<keyword evidence="9" id="KW-0812">Transmembrane</keyword>
<evidence type="ECO:0000256" key="6">
    <source>
        <dbReference type="ARBA" id="ARBA00022801"/>
    </source>
</evidence>
<keyword evidence="6 11" id="KW-0378">Hydrolase</keyword>
<keyword evidence="8" id="KW-0175">Coiled coil</keyword>
<dbReference type="PROSITE" id="PS50235">
    <property type="entry name" value="USP_3"/>
    <property type="match status" value="1"/>
</dbReference>
<dbReference type="PANTHER" id="PTHR21646:SF24">
    <property type="entry name" value="UBIQUITIN CARBOXYL-TERMINAL HYDROLASE"/>
    <property type="match status" value="1"/>
</dbReference>
<sequence>MVCSISFFTPIRFGEQKTFKQHFQEGIDDYFYLGGKSVFVISREIIDDSQAVRVIKNQDQSRVKQVILGVIKVISYMTVIIPLIVLIAKASFRLTHKFHIVSEDEYESIVSQKNFSIVEKASFWEFFLFSYNKAVDDDKWNSVQGLSFLIAEFQEIQRSLSNLLVEIKNEHAEYPEKKEALKNHISKLIDRTTNSLKELQEKIQDKTVIKGLANVGNTCYINSALQSLLAVRNFAQIIPDSAAPEPKDSFEARTKILASFKSFFQSWTNKETTTNLGHKVGALRREIFEAGLLEGGFIDRDQERNFQDAGQFFELILHVLGEGFQLEITRVPVKDDGESIEASRKVETTPQGVFYLQLPGALLQDIVNGYQTALDGELSSDDKWRVEIEGSNSQSEIFVSRYKEMQKIVGSASEILVVRVDNHVVKPEQDQIIDFTALFKKPSENCNYKLVGFSQNHHQIHWTSVVWKQGNWHYCNDSETKPISTEDPLFKHPANYMIFQKQELERDTGL</sequence>
<feature type="coiled-coil region" evidence="8">
    <location>
        <begin position="182"/>
        <end position="209"/>
    </location>
</feature>
<proteinExistence type="inferred from homology"/>
<reference evidence="11 12" key="1">
    <citation type="submission" date="2020-01" db="EMBL/GenBank/DDBJ databases">
        <authorList>
            <person name="Sixt B."/>
            <person name="Schulz F."/>
            <person name="Kostanjsek R."/>
            <person name="Koestlbacher S."/>
            <person name="Collingro A."/>
            <person name="Toenshoff E."/>
            <person name="Horn M."/>
        </authorList>
    </citation>
    <scope>NUCLEOTIDE SEQUENCE [LARGE SCALE GENOMIC DNA]</scope>
    <source>
        <strain evidence="11 12">15C</strain>
    </source>
</reference>
<keyword evidence="12" id="KW-1185">Reference proteome</keyword>
<evidence type="ECO:0000256" key="7">
    <source>
        <dbReference type="ARBA" id="ARBA00022807"/>
    </source>
</evidence>
<evidence type="ECO:0000256" key="9">
    <source>
        <dbReference type="SAM" id="Phobius"/>
    </source>
</evidence>
<accession>A0ABX8YYZ5</accession>